<name>A0AAD9DUL4_9TELE</name>
<gene>
    <name evidence="2" type="ORF">P4O66_009076</name>
</gene>
<evidence type="ECO:0000256" key="1">
    <source>
        <dbReference type="SAM" id="MobiDB-lite"/>
    </source>
</evidence>
<comment type="caution">
    <text evidence="2">The sequence shown here is derived from an EMBL/GenBank/DDBJ whole genome shotgun (WGS) entry which is preliminary data.</text>
</comment>
<dbReference type="AlphaFoldDB" id="A0AAD9DUL4"/>
<evidence type="ECO:0000313" key="3">
    <source>
        <dbReference type="Proteomes" id="UP001239994"/>
    </source>
</evidence>
<accession>A0AAD9DUL4</accession>
<evidence type="ECO:0000313" key="2">
    <source>
        <dbReference type="EMBL" id="KAK1795975.1"/>
    </source>
</evidence>
<organism evidence="2 3">
    <name type="scientific">Electrophorus voltai</name>
    <dbReference type="NCBI Taxonomy" id="2609070"/>
    <lineage>
        <taxon>Eukaryota</taxon>
        <taxon>Metazoa</taxon>
        <taxon>Chordata</taxon>
        <taxon>Craniata</taxon>
        <taxon>Vertebrata</taxon>
        <taxon>Euteleostomi</taxon>
        <taxon>Actinopterygii</taxon>
        <taxon>Neopterygii</taxon>
        <taxon>Teleostei</taxon>
        <taxon>Ostariophysi</taxon>
        <taxon>Gymnotiformes</taxon>
        <taxon>Gymnotoidei</taxon>
        <taxon>Gymnotidae</taxon>
        <taxon>Electrophorus</taxon>
    </lineage>
</organism>
<sequence length="184" mass="20144">MDSAGSYDPYLDNPMGDTDYGETEECSDVCLQSESGSDCEEESPMDVEHPHGDLPSHGHAKSSHSKEPPGHATQVRAGEQGRLAGRHCCQIWTLHRLRPGALERMRLRRSLVQAKRQPHQYQNRDGRRYLGWRGTLPARMCVRVPVSVIVLVPVLPPATLFVLARGGLSGPSISPFGVGLRAAA</sequence>
<keyword evidence="3" id="KW-1185">Reference proteome</keyword>
<feature type="compositionally biased region" description="Basic and acidic residues" evidence="1">
    <location>
        <begin position="46"/>
        <end position="56"/>
    </location>
</feature>
<dbReference type="Proteomes" id="UP001239994">
    <property type="component" value="Unassembled WGS sequence"/>
</dbReference>
<feature type="region of interest" description="Disordered" evidence="1">
    <location>
        <begin position="1"/>
        <end position="78"/>
    </location>
</feature>
<proteinExistence type="predicted"/>
<dbReference type="EMBL" id="JAROKS010000015">
    <property type="protein sequence ID" value="KAK1795975.1"/>
    <property type="molecule type" value="Genomic_DNA"/>
</dbReference>
<reference evidence="2" key="1">
    <citation type="submission" date="2023-03" db="EMBL/GenBank/DDBJ databases">
        <title>Electrophorus voltai genome.</title>
        <authorList>
            <person name="Bian C."/>
        </authorList>
    </citation>
    <scope>NUCLEOTIDE SEQUENCE</scope>
    <source>
        <strain evidence="2">CB-2022</strain>
        <tissue evidence="2">Muscle</tissue>
    </source>
</reference>
<feature type="non-terminal residue" evidence="2">
    <location>
        <position position="1"/>
    </location>
</feature>
<protein>
    <submittedName>
        <fullName evidence="2">Uncharacterized protein</fullName>
    </submittedName>
</protein>